<dbReference type="PANTHER" id="PTHR31355">
    <property type="entry name" value="MICROTUBULE-ASSOCIATED PROTEIN TORTIFOLIA1"/>
    <property type="match status" value="1"/>
</dbReference>
<protein>
    <recommendedName>
        <fullName evidence="2">TORTIFOLIA1/SINE1-2 N-terminal domain-containing protein</fullName>
    </recommendedName>
</protein>
<feature type="domain" description="TORTIFOLIA1/SINE1-2 N-terminal" evidence="2">
    <location>
        <begin position="5"/>
        <end position="273"/>
    </location>
</feature>
<dbReference type="Pfam" id="PF24714">
    <property type="entry name" value="TOR1L1_N"/>
    <property type="match status" value="1"/>
</dbReference>
<keyword evidence="4" id="KW-1185">Reference proteome</keyword>
<name>A0ABQ8H924_9ROSI</name>
<gene>
    <name evidence="3" type="ORF">JRO89_XS13G0185300</name>
</gene>
<dbReference type="EMBL" id="JAFEMO010000013">
    <property type="protein sequence ID" value="KAH7550399.1"/>
    <property type="molecule type" value="Genomic_DNA"/>
</dbReference>
<evidence type="ECO:0000313" key="4">
    <source>
        <dbReference type="Proteomes" id="UP000827721"/>
    </source>
</evidence>
<organism evidence="3 4">
    <name type="scientific">Xanthoceras sorbifolium</name>
    <dbReference type="NCBI Taxonomy" id="99658"/>
    <lineage>
        <taxon>Eukaryota</taxon>
        <taxon>Viridiplantae</taxon>
        <taxon>Streptophyta</taxon>
        <taxon>Embryophyta</taxon>
        <taxon>Tracheophyta</taxon>
        <taxon>Spermatophyta</taxon>
        <taxon>Magnoliopsida</taxon>
        <taxon>eudicotyledons</taxon>
        <taxon>Gunneridae</taxon>
        <taxon>Pentapetalae</taxon>
        <taxon>rosids</taxon>
        <taxon>malvids</taxon>
        <taxon>Sapindales</taxon>
        <taxon>Sapindaceae</taxon>
        <taxon>Xanthoceroideae</taxon>
        <taxon>Xanthoceras</taxon>
    </lineage>
</organism>
<evidence type="ECO:0000256" key="1">
    <source>
        <dbReference type="SAM" id="MobiDB-lite"/>
    </source>
</evidence>
<proteinExistence type="predicted"/>
<feature type="region of interest" description="Disordered" evidence="1">
    <location>
        <begin position="276"/>
        <end position="350"/>
    </location>
</feature>
<evidence type="ECO:0000259" key="2">
    <source>
        <dbReference type="Pfam" id="PF24714"/>
    </source>
</evidence>
<evidence type="ECO:0000313" key="3">
    <source>
        <dbReference type="EMBL" id="KAH7550399.1"/>
    </source>
</evidence>
<dbReference type="InterPro" id="IPR016024">
    <property type="entry name" value="ARM-type_fold"/>
</dbReference>
<dbReference type="Proteomes" id="UP000827721">
    <property type="component" value="Unassembled WGS sequence"/>
</dbReference>
<reference evidence="3 4" key="1">
    <citation type="submission" date="2021-02" db="EMBL/GenBank/DDBJ databases">
        <title>Plant Genome Project.</title>
        <authorList>
            <person name="Zhang R.-G."/>
        </authorList>
    </citation>
    <scope>NUCLEOTIDE SEQUENCE [LARGE SCALE GENOMIC DNA]</scope>
    <source>
        <tissue evidence="3">Leaves</tissue>
    </source>
</reference>
<dbReference type="SUPFAM" id="SSF48371">
    <property type="entry name" value="ARM repeat"/>
    <property type="match status" value="1"/>
</dbReference>
<dbReference type="PANTHER" id="PTHR31355:SF8">
    <property type="entry name" value="TORTIFOLIA1-LIKE PROTEIN 3"/>
    <property type="match status" value="1"/>
</dbReference>
<accession>A0ABQ8H924</accession>
<feature type="compositionally biased region" description="Polar residues" evidence="1">
    <location>
        <begin position="321"/>
        <end position="333"/>
    </location>
</feature>
<sequence>MAQPLKTKVYGLLTKLADRDTYSLAVTELESIASSLDFTLLPTFLSCILSTNSSDKPAVRKECIHVISTLSSSHNLSPYITKIVNNLTRSFREKNSSIQATCICTISSLAARVTSSAFVTMLKLLSDALFTEQDVNAQVGAALCLAAAIDAAPDPDAGRLGCLGRMMARLEKLVKNEGFKAKAAGLVVIGSVIGSGAVAGSGLKGLISCLLGFLSGEDWAARKAAAEALWRLAVVEKDAVAEFKGNCLKVFESRKFDKAVREVMTQMIESWKQVPDLSEEVFPPPQSQCSSKEAAGDGRYPPGSKSSSAAGLEFRKKPVSGTKSTPPDNSFARTSRRGSILKNSDKKMSPAIFRKVEHKKPSDWKVESAVPGATPLMRAHEVDVKERDENVLEKQNNKNTRLSKPETKRALFNRNSEEKMQKFGGLRSGSRVAPCHEEPFESTVIVSNNTENLHTNHKDSEDLSLIRNQLVQIEKQQSSLLDLLQRFIGSSQNGMQSLETRVHGLELALDDISYDLAVSTGRMTKTDFQGTTCCLLPGADFFSSKFWRKPEGRYSTSRYSTSSATPLAATMRYRGDNHGNAETLKLENHRVRLHGGGFIVNPLAEIQSTSRCITNVAHQ</sequence>
<dbReference type="InterPro" id="IPR033337">
    <property type="entry name" value="TORTIFOLIA1/SINE1-2"/>
</dbReference>
<dbReference type="InterPro" id="IPR011989">
    <property type="entry name" value="ARM-like"/>
</dbReference>
<dbReference type="InterPro" id="IPR057600">
    <property type="entry name" value="TORTIFOLIA1/SINE1-2_N"/>
</dbReference>
<comment type="caution">
    <text evidence="3">The sequence shown here is derived from an EMBL/GenBank/DDBJ whole genome shotgun (WGS) entry which is preliminary data.</text>
</comment>
<dbReference type="Gene3D" id="1.25.10.10">
    <property type="entry name" value="Leucine-rich Repeat Variant"/>
    <property type="match status" value="1"/>
</dbReference>